<comment type="caution">
    <text evidence="1">The sequence shown here is derived from an EMBL/GenBank/DDBJ whole genome shotgun (WGS) entry which is preliminary data.</text>
</comment>
<dbReference type="STRING" id="1702214.AL399_03040"/>
<dbReference type="PATRIC" id="fig|1702214.3.peg.978"/>
<evidence type="ECO:0000313" key="1">
    <source>
        <dbReference type="EMBL" id="KQM09250.1"/>
    </source>
</evidence>
<evidence type="ECO:0000313" key="2">
    <source>
        <dbReference type="Proteomes" id="UP000054172"/>
    </source>
</evidence>
<name>A0A0Q4B5U8_9BACT</name>
<protein>
    <recommendedName>
        <fullName evidence="3">Carboxypeptidase regulatory-like domain-containing protein</fullName>
    </recommendedName>
</protein>
<keyword evidence="2" id="KW-1185">Reference proteome</keyword>
<dbReference type="InterPro" id="IPR008969">
    <property type="entry name" value="CarboxyPept-like_regulatory"/>
</dbReference>
<organism evidence="1 2">
    <name type="scientific">Candidatus [Bacteroides] periocalifornicus</name>
    <dbReference type="NCBI Taxonomy" id="1702214"/>
    <lineage>
        <taxon>Bacteria</taxon>
        <taxon>Pseudomonadati</taxon>
        <taxon>Bacteroidota</taxon>
    </lineage>
</organism>
<dbReference type="SUPFAM" id="SSF49464">
    <property type="entry name" value="Carboxypeptidase regulatory domain-like"/>
    <property type="match status" value="1"/>
</dbReference>
<evidence type="ECO:0008006" key="3">
    <source>
        <dbReference type="Google" id="ProtNLM"/>
    </source>
</evidence>
<proteinExistence type="predicted"/>
<dbReference type="EMBL" id="LIIK01000009">
    <property type="protein sequence ID" value="KQM09250.1"/>
    <property type="molecule type" value="Genomic_DNA"/>
</dbReference>
<gene>
    <name evidence="1" type="ORF">AL399_03040</name>
</gene>
<reference evidence="1" key="1">
    <citation type="submission" date="2015-08" db="EMBL/GenBank/DDBJ databases">
        <title>Candidatus Bacteriodes Periocalifornicus.</title>
        <authorList>
            <person name="McLean J.S."/>
            <person name="Kelley S."/>
        </authorList>
    </citation>
    <scope>NUCLEOTIDE SEQUENCE [LARGE SCALE GENOMIC DNA]</scope>
    <source>
        <strain evidence="1">12B</strain>
    </source>
</reference>
<dbReference type="AlphaFoldDB" id="A0A0Q4B5U8"/>
<accession>A0A0Q4B5U8</accession>
<dbReference type="Proteomes" id="UP000054172">
    <property type="component" value="Unassembled WGS sequence"/>
</dbReference>
<sequence>MRSQEGKPLGNATIACLKSTSDSTVIAQVATGDNGRFALQKPAGMLPIRVSLLGYQARIY</sequence>